<evidence type="ECO:0000313" key="2">
    <source>
        <dbReference type="Proteomes" id="UP000324222"/>
    </source>
</evidence>
<dbReference type="AlphaFoldDB" id="A0A5B7FCE0"/>
<comment type="caution">
    <text evidence="1">The sequence shown here is derived from an EMBL/GenBank/DDBJ whole genome shotgun (WGS) entry which is preliminary data.</text>
</comment>
<dbReference type="Proteomes" id="UP000324222">
    <property type="component" value="Unassembled WGS sequence"/>
</dbReference>
<name>A0A5B7FCE0_PORTR</name>
<proteinExistence type="predicted"/>
<organism evidence="1 2">
    <name type="scientific">Portunus trituberculatus</name>
    <name type="common">Swimming crab</name>
    <name type="synonym">Neptunus trituberculatus</name>
    <dbReference type="NCBI Taxonomy" id="210409"/>
    <lineage>
        <taxon>Eukaryota</taxon>
        <taxon>Metazoa</taxon>
        <taxon>Ecdysozoa</taxon>
        <taxon>Arthropoda</taxon>
        <taxon>Crustacea</taxon>
        <taxon>Multicrustacea</taxon>
        <taxon>Malacostraca</taxon>
        <taxon>Eumalacostraca</taxon>
        <taxon>Eucarida</taxon>
        <taxon>Decapoda</taxon>
        <taxon>Pleocyemata</taxon>
        <taxon>Brachyura</taxon>
        <taxon>Eubrachyura</taxon>
        <taxon>Portunoidea</taxon>
        <taxon>Portunidae</taxon>
        <taxon>Portuninae</taxon>
        <taxon>Portunus</taxon>
    </lineage>
</organism>
<dbReference type="EMBL" id="VSRR010005714">
    <property type="protein sequence ID" value="MPC43175.1"/>
    <property type="molecule type" value="Genomic_DNA"/>
</dbReference>
<accession>A0A5B7FCE0</accession>
<reference evidence="1 2" key="1">
    <citation type="submission" date="2019-05" db="EMBL/GenBank/DDBJ databases">
        <title>Another draft genome of Portunus trituberculatus and its Hox gene families provides insights of decapod evolution.</title>
        <authorList>
            <person name="Jeong J.-H."/>
            <person name="Song I."/>
            <person name="Kim S."/>
            <person name="Choi T."/>
            <person name="Kim D."/>
            <person name="Ryu S."/>
            <person name="Kim W."/>
        </authorList>
    </citation>
    <scope>NUCLEOTIDE SEQUENCE [LARGE SCALE GENOMIC DNA]</scope>
    <source>
        <tissue evidence="1">Muscle</tissue>
    </source>
</reference>
<evidence type="ECO:0000313" key="1">
    <source>
        <dbReference type="EMBL" id="MPC43175.1"/>
    </source>
</evidence>
<sequence>MQCAGPTYRSMGEVLDQGTEVRDTITLNIWTSLLPFSTLIVKRNRTLPVSPYTCTCTCTCSRTYACARARARARAYANTRVHTRIFSTNHRPLLLSSAPSPPITALLQARSFVSHPPNSTLHGRPCRLPLLGKQLFKRIFSGFACVSKCFRDSGYRRG</sequence>
<gene>
    <name evidence="1" type="ORF">E2C01_036816</name>
</gene>
<protein>
    <submittedName>
        <fullName evidence="1">Uncharacterized protein</fullName>
    </submittedName>
</protein>
<keyword evidence="2" id="KW-1185">Reference proteome</keyword>